<evidence type="ECO:0000256" key="2">
    <source>
        <dbReference type="ARBA" id="ARBA00009959"/>
    </source>
</evidence>
<reference evidence="10 11" key="1">
    <citation type="journal article" date="2010" name="Stand. Genomic Sci.">
        <title>Complete genome sequence of Ilyobacter polytropus type strain (CuHbu1).</title>
        <authorList>
            <person name="Sikorski J."/>
            <person name="Chertkov O."/>
            <person name="Lapidus A."/>
            <person name="Nolan M."/>
            <person name="Lucas S."/>
            <person name="Del Rio T.G."/>
            <person name="Tice H."/>
            <person name="Cheng J.F."/>
            <person name="Tapia R."/>
            <person name="Han C."/>
            <person name="Goodwin L."/>
            <person name="Pitluck S."/>
            <person name="Liolios K."/>
            <person name="Ivanova N."/>
            <person name="Mavromatis K."/>
            <person name="Mikhailova N."/>
            <person name="Pati A."/>
            <person name="Chen A."/>
            <person name="Palaniappan K."/>
            <person name="Land M."/>
            <person name="Hauser L."/>
            <person name="Chang Y.J."/>
            <person name="Jeffries C.D."/>
            <person name="Brambilla E."/>
            <person name="Yasawong M."/>
            <person name="Rohde M."/>
            <person name="Pukall R."/>
            <person name="Spring S."/>
            <person name="Goker M."/>
            <person name="Woyke T."/>
            <person name="Bristow J."/>
            <person name="Eisen J.A."/>
            <person name="Markowitz V."/>
            <person name="Hugenholtz P."/>
            <person name="Kyrpides N.C."/>
            <person name="Klenk H.P."/>
        </authorList>
    </citation>
    <scope>NUCLEOTIDE SEQUENCE [LARGE SCALE GENOMIC DNA]</scope>
    <source>
        <strain evidence="11">ATCC 51220 / DSM 2926 / LMG 16218 / CuHBu1</strain>
        <plasmid evidence="11">pILYOP01</plasmid>
    </source>
</reference>
<keyword evidence="3 9" id="KW-0540">Nuclease</keyword>
<keyword evidence="8 9" id="KW-0051">Antiviral defense</keyword>
<dbReference type="GO" id="GO:0046872">
    <property type="term" value="F:metal ion binding"/>
    <property type="evidence" value="ECO:0007669"/>
    <property type="project" value="UniProtKB-UniRule"/>
</dbReference>
<name>E3HCA6_ILYPC</name>
<dbReference type="InterPro" id="IPR021127">
    <property type="entry name" value="CRISPR_associated_Cas2"/>
</dbReference>
<evidence type="ECO:0000256" key="5">
    <source>
        <dbReference type="ARBA" id="ARBA00022759"/>
    </source>
</evidence>
<dbReference type="NCBIfam" id="TIGR01573">
    <property type="entry name" value="cas2"/>
    <property type="match status" value="1"/>
</dbReference>
<feature type="binding site" evidence="9">
    <location>
        <position position="12"/>
    </location>
    <ligand>
        <name>Mg(2+)</name>
        <dbReference type="ChEBI" id="CHEBI:18420"/>
        <note>catalytic</note>
    </ligand>
</feature>
<keyword evidence="6 9" id="KW-0378">Hydrolase</keyword>
<gene>
    <name evidence="9" type="primary">cas2</name>
    <name evidence="10" type="ordered locus">Ilyop_2609</name>
</gene>
<dbReference type="AlphaFoldDB" id="E3HCA6"/>
<dbReference type="GO" id="GO:0043571">
    <property type="term" value="P:maintenance of CRISPR repeat elements"/>
    <property type="evidence" value="ECO:0007669"/>
    <property type="project" value="UniProtKB-UniRule"/>
</dbReference>
<evidence type="ECO:0000256" key="3">
    <source>
        <dbReference type="ARBA" id="ARBA00022722"/>
    </source>
</evidence>
<geneLocation type="plasmid" evidence="10 11">
    <name>pILYOP01</name>
</geneLocation>
<keyword evidence="11" id="KW-1185">Reference proteome</keyword>
<dbReference type="HOGENOM" id="CLU_150500_1_0_0"/>
<dbReference type="SUPFAM" id="SSF143430">
    <property type="entry name" value="TTP0101/SSO1404-like"/>
    <property type="match status" value="1"/>
</dbReference>
<dbReference type="EC" id="3.1.-.-" evidence="9"/>
<comment type="similarity">
    <text evidence="2 9">Belongs to the CRISPR-associated endoribonuclease Cas2 protein family.</text>
</comment>
<organism evidence="10 11">
    <name type="scientific">Ilyobacter polytropus (strain ATCC 51220 / DSM 2926 / LMG 16218 / CuHBu1)</name>
    <dbReference type="NCBI Taxonomy" id="572544"/>
    <lineage>
        <taxon>Bacteria</taxon>
        <taxon>Fusobacteriati</taxon>
        <taxon>Fusobacteriota</taxon>
        <taxon>Fusobacteriia</taxon>
        <taxon>Fusobacteriales</taxon>
        <taxon>Fusobacteriaceae</taxon>
        <taxon>Ilyobacter</taxon>
    </lineage>
</organism>
<accession>E3HCA6</accession>
<keyword evidence="10" id="KW-0614">Plasmid</keyword>
<dbReference type="Pfam" id="PF09827">
    <property type="entry name" value="CRISPR_Cas2"/>
    <property type="match status" value="1"/>
</dbReference>
<dbReference type="HAMAP" id="MF_01471">
    <property type="entry name" value="Cas2"/>
    <property type="match status" value="1"/>
</dbReference>
<keyword evidence="4 9" id="KW-0479">Metal-binding</keyword>
<dbReference type="GO" id="GO:0051607">
    <property type="term" value="P:defense response to virus"/>
    <property type="evidence" value="ECO:0007669"/>
    <property type="project" value="UniProtKB-UniRule"/>
</dbReference>
<dbReference type="EMBL" id="CP002282">
    <property type="protein sequence ID" value="ADO84366.1"/>
    <property type="molecule type" value="Genomic_DNA"/>
</dbReference>
<keyword evidence="5 9" id="KW-0255">Endonuclease</keyword>
<evidence type="ECO:0000256" key="7">
    <source>
        <dbReference type="ARBA" id="ARBA00022842"/>
    </source>
</evidence>
<evidence type="ECO:0000256" key="4">
    <source>
        <dbReference type="ARBA" id="ARBA00022723"/>
    </source>
</evidence>
<evidence type="ECO:0000256" key="6">
    <source>
        <dbReference type="ARBA" id="ARBA00022801"/>
    </source>
</evidence>
<protein>
    <recommendedName>
        <fullName evidence="9">CRISPR-associated endoribonuclease Cas2</fullName>
        <ecNumber evidence="9">3.1.-.-</ecNumber>
    </recommendedName>
</protein>
<keyword evidence="7 9" id="KW-0460">Magnesium</keyword>
<evidence type="ECO:0000313" key="10">
    <source>
        <dbReference type="EMBL" id="ADO84366.1"/>
    </source>
</evidence>
<proteinExistence type="inferred from homology"/>
<dbReference type="GO" id="GO:0004521">
    <property type="term" value="F:RNA endonuclease activity"/>
    <property type="evidence" value="ECO:0007669"/>
    <property type="project" value="InterPro"/>
</dbReference>
<evidence type="ECO:0000256" key="8">
    <source>
        <dbReference type="ARBA" id="ARBA00023118"/>
    </source>
</evidence>
<evidence type="ECO:0000256" key="1">
    <source>
        <dbReference type="ARBA" id="ARBA00001946"/>
    </source>
</evidence>
<dbReference type="KEGG" id="ipo:Ilyop_2609"/>
<comment type="subunit">
    <text evidence="9">Homodimer, forms a heterotetramer with a Cas1 homodimer.</text>
</comment>
<dbReference type="GO" id="GO:0016787">
    <property type="term" value="F:hydrolase activity"/>
    <property type="evidence" value="ECO:0007669"/>
    <property type="project" value="UniProtKB-KW"/>
</dbReference>
<dbReference type="Proteomes" id="UP000006875">
    <property type="component" value="Plasmid pILYOP01"/>
</dbReference>
<evidence type="ECO:0000313" key="11">
    <source>
        <dbReference type="Proteomes" id="UP000006875"/>
    </source>
</evidence>
<sequence length="106" mass="12520">MYKFMRIIVFFDLPTAKKRDRKNYAIFRRFLLNDGYHMLQFSVYSRICNGYDSVKKHIKKLNNNLPPNGSIRVLTLTEKQYVGMELLVSKERSPEEKIGTSKTIII</sequence>
<comment type="cofactor">
    <cofactor evidence="1 9">
        <name>Mg(2+)</name>
        <dbReference type="ChEBI" id="CHEBI:18420"/>
    </cofactor>
</comment>
<comment type="function">
    <text evidence="9">CRISPR (clustered regularly interspaced short palindromic repeat), is an adaptive immune system that provides protection against mobile genetic elements (viruses, transposable elements and conjugative plasmids). CRISPR clusters contain sequences complementary to antecedent mobile elements and target invading nucleic acids. CRISPR clusters are transcribed and processed into CRISPR RNA (crRNA). Functions as a ssRNA-specific endoribonuclease. Involved in the integration of spacer DNA into the CRISPR cassette.</text>
</comment>
<dbReference type="InterPro" id="IPR019199">
    <property type="entry name" value="Virulence_VapD/CRISPR_Cas2"/>
</dbReference>
<evidence type="ECO:0000256" key="9">
    <source>
        <dbReference type="HAMAP-Rule" id="MF_01471"/>
    </source>
</evidence>